<dbReference type="InterPro" id="IPR020846">
    <property type="entry name" value="MFS_dom"/>
</dbReference>
<dbReference type="Proteomes" id="UP000287166">
    <property type="component" value="Unassembled WGS sequence"/>
</dbReference>
<dbReference type="InterPro" id="IPR011701">
    <property type="entry name" value="MFS"/>
</dbReference>
<feature type="compositionally biased region" description="Basic and acidic residues" evidence="3">
    <location>
        <begin position="22"/>
        <end position="37"/>
    </location>
</feature>
<feature type="region of interest" description="Disordered" evidence="3">
    <location>
        <begin position="1"/>
        <end position="60"/>
    </location>
</feature>
<dbReference type="OrthoDB" id="6509908at2759"/>
<dbReference type="GeneID" id="38781031"/>
<sequence>MASIKSARTLEDTSETAPAEPKVPRRDFEEQKSDADTRTVSAEQDSFPEPPTPSPPGWDGVDGGPLGWVQVVGSFFLFFSSWGIANTFGVYQTFYEEDMLRTTSPSTIAWVGSLQGFLMMVIGILTGPIFDMGYSRALVWVGTFMVVFGMMMTSIAKKYWQILLAQGVCVGLGAGCLFIPSVAIIATYFVKRRSFATGVAASGSSIGGVIFPIVFHQLQPRIGFGWATRVIAFISLGTLSISLAVSRQRTVSQSRRKLFDPTAFKDVPFILYTAAMFFAFMAMYTPFYYISAFALGRTGADVTLQFYFLPIINAASTFGRIFPNFLADLTGPLNMLIPCCFATGVLALSWISVHSVGGLATFAVLYGFFSGAFVSLPSPTLASLSPDLKKIGTRMGMMFGITAIGLLIGTPIAGTLIDLETAQFVHAQIFCGVVLLSTVVLLVGTRIVSAGPKLWVKA</sequence>
<feature type="transmembrane region" description="Helical" evidence="4">
    <location>
        <begin position="333"/>
        <end position="353"/>
    </location>
</feature>
<dbReference type="AlphaFoldDB" id="A0A401GQY3"/>
<evidence type="ECO:0000256" key="1">
    <source>
        <dbReference type="ARBA" id="ARBA00004141"/>
    </source>
</evidence>
<comment type="similarity">
    <text evidence="2">Belongs to the major facilitator superfamily. Monocarboxylate porter (TC 2.A.1.13) family.</text>
</comment>
<gene>
    <name evidence="6" type="ORF">SCP_0600920</name>
</gene>
<dbReference type="GO" id="GO:0016020">
    <property type="term" value="C:membrane"/>
    <property type="evidence" value="ECO:0007669"/>
    <property type="project" value="UniProtKB-SubCell"/>
</dbReference>
<dbReference type="RefSeq" id="XP_027615027.1">
    <property type="nucleotide sequence ID" value="XM_027759226.1"/>
</dbReference>
<organism evidence="6 7">
    <name type="scientific">Sparassis crispa</name>
    <dbReference type="NCBI Taxonomy" id="139825"/>
    <lineage>
        <taxon>Eukaryota</taxon>
        <taxon>Fungi</taxon>
        <taxon>Dikarya</taxon>
        <taxon>Basidiomycota</taxon>
        <taxon>Agaricomycotina</taxon>
        <taxon>Agaricomycetes</taxon>
        <taxon>Polyporales</taxon>
        <taxon>Sparassidaceae</taxon>
        <taxon>Sparassis</taxon>
    </lineage>
</organism>
<dbReference type="Gene3D" id="1.20.1250.20">
    <property type="entry name" value="MFS general substrate transporter like domains"/>
    <property type="match status" value="2"/>
</dbReference>
<feature type="transmembrane region" description="Helical" evidence="4">
    <location>
        <begin position="75"/>
        <end position="95"/>
    </location>
</feature>
<dbReference type="PANTHER" id="PTHR11360:SF234">
    <property type="entry name" value="MFS-TYPE TRANSPORTER DBAD-RELATED"/>
    <property type="match status" value="1"/>
</dbReference>
<dbReference type="InterPro" id="IPR036259">
    <property type="entry name" value="MFS_trans_sf"/>
</dbReference>
<evidence type="ECO:0000256" key="2">
    <source>
        <dbReference type="ARBA" id="ARBA00006727"/>
    </source>
</evidence>
<accession>A0A401GQY3</accession>
<proteinExistence type="inferred from homology"/>
<dbReference type="EMBL" id="BFAD01000006">
    <property type="protein sequence ID" value="GBE84114.1"/>
    <property type="molecule type" value="Genomic_DNA"/>
</dbReference>
<feature type="transmembrane region" description="Helical" evidence="4">
    <location>
        <begin position="423"/>
        <end position="444"/>
    </location>
</feature>
<feature type="transmembrane region" description="Helical" evidence="4">
    <location>
        <begin position="359"/>
        <end position="376"/>
    </location>
</feature>
<feature type="transmembrane region" description="Helical" evidence="4">
    <location>
        <begin position="226"/>
        <end position="246"/>
    </location>
</feature>
<dbReference type="CDD" id="cd17352">
    <property type="entry name" value="MFS_MCT_SLC16"/>
    <property type="match status" value="1"/>
</dbReference>
<comment type="caution">
    <text evidence="6">The sequence shown here is derived from an EMBL/GenBank/DDBJ whole genome shotgun (WGS) entry which is preliminary data.</text>
</comment>
<dbReference type="SUPFAM" id="SSF103473">
    <property type="entry name" value="MFS general substrate transporter"/>
    <property type="match status" value="1"/>
</dbReference>
<keyword evidence="4" id="KW-1133">Transmembrane helix</keyword>
<feature type="transmembrane region" description="Helical" evidence="4">
    <location>
        <begin position="107"/>
        <end position="130"/>
    </location>
</feature>
<protein>
    <submittedName>
        <fullName evidence="6">Aspyridones efflux protein</fullName>
    </submittedName>
</protein>
<dbReference type="Pfam" id="PF07690">
    <property type="entry name" value="MFS_1"/>
    <property type="match status" value="1"/>
</dbReference>
<evidence type="ECO:0000313" key="6">
    <source>
        <dbReference type="EMBL" id="GBE84114.1"/>
    </source>
</evidence>
<comment type="subcellular location">
    <subcellularLocation>
        <location evidence="1">Membrane</location>
        <topology evidence="1">Multi-pass membrane protein</topology>
    </subcellularLocation>
</comment>
<dbReference type="PANTHER" id="PTHR11360">
    <property type="entry name" value="MONOCARBOXYLATE TRANSPORTER"/>
    <property type="match status" value="1"/>
</dbReference>
<dbReference type="GO" id="GO:0022857">
    <property type="term" value="F:transmembrane transporter activity"/>
    <property type="evidence" value="ECO:0007669"/>
    <property type="project" value="InterPro"/>
</dbReference>
<dbReference type="InParanoid" id="A0A401GQY3"/>
<dbReference type="PROSITE" id="PS50850">
    <property type="entry name" value="MFS"/>
    <property type="match status" value="1"/>
</dbReference>
<keyword evidence="7" id="KW-1185">Reference proteome</keyword>
<evidence type="ECO:0000256" key="4">
    <source>
        <dbReference type="SAM" id="Phobius"/>
    </source>
</evidence>
<evidence type="ECO:0000259" key="5">
    <source>
        <dbReference type="PROSITE" id="PS50850"/>
    </source>
</evidence>
<reference evidence="6 7" key="1">
    <citation type="journal article" date="2018" name="Sci. Rep.">
        <title>Genome sequence of the cauliflower mushroom Sparassis crispa (Hanabiratake) and its association with beneficial usage.</title>
        <authorList>
            <person name="Kiyama R."/>
            <person name="Furutani Y."/>
            <person name="Kawaguchi K."/>
            <person name="Nakanishi T."/>
        </authorList>
    </citation>
    <scope>NUCLEOTIDE SEQUENCE [LARGE SCALE GENOMIC DNA]</scope>
</reference>
<feature type="transmembrane region" description="Helical" evidence="4">
    <location>
        <begin position="397"/>
        <end position="417"/>
    </location>
</feature>
<evidence type="ECO:0000313" key="7">
    <source>
        <dbReference type="Proteomes" id="UP000287166"/>
    </source>
</evidence>
<keyword evidence="4" id="KW-0812">Transmembrane</keyword>
<name>A0A401GQY3_9APHY</name>
<feature type="transmembrane region" description="Helical" evidence="4">
    <location>
        <begin position="162"/>
        <end position="188"/>
    </location>
</feature>
<feature type="transmembrane region" description="Helical" evidence="4">
    <location>
        <begin position="137"/>
        <end position="156"/>
    </location>
</feature>
<feature type="transmembrane region" description="Helical" evidence="4">
    <location>
        <begin position="195"/>
        <end position="214"/>
    </location>
</feature>
<keyword evidence="4" id="KW-0472">Membrane</keyword>
<feature type="transmembrane region" description="Helical" evidence="4">
    <location>
        <begin position="267"/>
        <end position="290"/>
    </location>
</feature>
<evidence type="ECO:0000256" key="3">
    <source>
        <dbReference type="SAM" id="MobiDB-lite"/>
    </source>
</evidence>
<feature type="domain" description="Major facilitator superfamily (MFS) profile" evidence="5">
    <location>
        <begin position="66"/>
        <end position="446"/>
    </location>
</feature>
<dbReference type="InterPro" id="IPR050327">
    <property type="entry name" value="Proton-linked_MCT"/>
</dbReference>